<reference evidence="2 3" key="1">
    <citation type="submission" date="2023-03" db="EMBL/GenBank/DDBJ databases">
        <title>Isolation and description of six Streptomyces strains from soil environments, able to metabolize different microbial glucans.</title>
        <authorList>
            <person name="Widen T."/>
            <person name="Larsbrink J."/>
        </authorList>
    </citation>
    <scope>NUCLEOTIDE SEQUENCE [LARGE SCALE GENOMIC DNA]</scope>
    <source>
        <strain evidence="2 3">Mut2</strain>
    </source>
</reference>
<dbReference type="PROSITE" id="PS50995">
    <property type="entry name" value="HTH_MARR_2"/>
    <property type="match status" value="1"/>
</dbReference>
<dbReference type="PRINTS" id="PR00598">
    <property type="entry name" value="HTHMARR"/>
</dbReference>
<dbReference type="RefSeq" id="WP_306092347.1">
    <property type="nucleotide sequence ID" value="NZ_CP120992.1"/>
</dbReference>
<protein>
    <submittedName>
        <fullName evidence="2">MarR family winged helix-turn-helix transcriptional regulator</fullName>
    </submittedName>
</protein>
<dbReference type="Pfam" id="PF12802">
    <property type="entry name" value="MarR_2"/>
    <property type="match status" value="1"/>
</dbReference>
<dbReference type="PANTHER" id="PTHR33164:SF99">
    <property type="entry name" value="MARR FAMILY REGULATORY PROTEIN"/>
    <property type="match status" value="1"/>
</dbReference>
<dbReference type="Gene3D" id="1.10.10.10">
    <property type="entry name" value="Winged helix-like DNA-binding domain superfamily/Winged helix DNA-binding domain"/>
    <property type="match status" value="1"/>
</dbReference>
<dbReference type="EMBL" id="CP120992">
    <property type="protein sequence ID" value="WLQ45140.1"/>
    <property type="molecule type" value="Genomic_DNA"/>
</dbReference>
<dbReference type="SUPFAM" id="SSF46785">
    <property type="entry name" value="Winged helix' DNA-binding domain"/>
    <property type="match status" value="1"/>
</dbReference>
<dbReference type="InterPro" id="IPR036388">
    <property type="entry name" value="WH-like_DNA-bd_sf"/>
</dbReference>
<dbReference type="InterPro" id="IPR036390">
    <property type="entry name" value="WH_DNA-bd_sf"/>
</dbReference>
<proteinExistence type="predicted"/>
<sequence length="154" mass="17059">MNETPPSLLGLTTYLMSRTGKVARGRLADRLAERGLRLWHMSVLAALVDFGPHVQRELAVRLAIDRSDIVKIVDDLAVAGLVERARDTTDRRRVTVTAGPAGRTLLDRLHAEALAVQDDLLAPLTTVERRRLAALLRRVYDHVQDDAGAQRPGR</sequence>
<dbReference type="Proteomes" id="UP001229952">
    <property type="component" value="Chromosome"/>
</dbReference>
<evidence type="ECO:0000313" key="2">
    <source>
        <dbReference type="EMBL" id="WLQ45140.1"/>
    </source>
</evidence>
<evidence type="ECO:0000313" key="3">
    <source>
        <dbReference type="Proteomes" id="UP001229952"/>
    </source>
</evidence>
<dbReference type="InterPro" id="IPR000835">
    <property type="entry name" value="HTH_MarR-typ"/>
</dbReference>
<keyword evidence="3" id="KW-1185">Reference proteome</keyword>
<dbReference type="PANTHER" id="PTHR33164">
    <property type="entry name" value="TRANSCRIPTIONAL REGULATOR, MARR FAMILY"/>
    <property type="match status" value="1"/>
</dbReference>
<dbReference type="SMART" id="SM00347">
    <property type="entry name" value="HTH_MARR"/>
    <property type="match status" value="1"/>
</dbReference>
<name>A0ABY9IDY2_9ACTN</name>
<dbReference type="InterPro" id="IPR039422">
    <property type="entry name" value="MarR/SlyA-like"/>
</dbReference>
<evidence type="ECO:0000259" key="1">
    <source>
        <dbReference type="PROSITE" id="PS50995"/>
    </source>
</evidence>
<accession>A0ABY9IDY2</accession>
<feature type="domain" description="HTH marR-type" evidence="1">
    <location>
        <begin position="12"/>
        <end position="141"/>
    </location>
</feature>
<organism evidence="2 3">
    <name type="scientific">Streptomyces laculatispora</name>
    <dbReference type="NCBI Taxonomy" id="887464"/>
    <lineage>
        <taxon>Bacteria</taxon>
        <taxon>Bacillati</taxon>
        <taxon>Actinomycetota</taxon>
        <taxon>Actinomycetes</taxon>
        <taxon>Kitasatosporales</taxon>
        <taxon>Streptomycetaceae</taxon>
        <taxon>Streptomyces</taxon>
    </lineage>
</organism>
<gene>
    <name evidence="2" type="ORF">P8A22_00385</name>
</gene>